<keyword evidence="5" id="KW-1185">Reference proteome</keyword>
<dbReference type="Proteomes" id="UP000306628">
    <property type="component" value="Unassembled WGS sequence"/>
</dbReference>
<keyword evidence="2" id="KW-1133">Transmembrane helix</keyword>
<dbReference type="OrthoDB" id="4569990at2"/>
<proteinExistence type="predicted"/>
<dbReference type="EMBL" id="VCKX01000399">
    <property type="protein sequence ID" value="TMR15042.1"/>
    <property type="molecule type" value="Genomic_DNA"/>
</dbReference>
<dbReference type="Pfam" id="PF25547">
    <property type="entry name" value="WXG100_2"/>
    <property type="match status" value="1"/>
</dbReference>
<sequence length="1248" mass="135846">MGFDGFLVPDWAKPWVGWAVGTDWPEGDEDGCFRLADACAAMARKVVEHSGAWDGHRPASDEWDGPALEAFAEWARTHVGGTRADLVDRLVKAALEFNQLGVQVEYTKRMIEVAVWLLILQLAWLLAAAAGPWGGLSFGLIGARVQIARLTIRQIAVRLLLNAAVFGGLMAGLDLAVQASQSRRDEIDLGQVLLSAATGALTGALLGGMGGALSRMASPGLHAGLLRAEMSLLDKVVAASSRSVWGMMAQSGVANMGATGMTLAATGDFSWRMVLQAGTSGALGGADAHAAGWTPSWRGSVDAGPATGRGPDGPPSPDSGGTAPHGTDLADVEARSAGSVTGPVRRAEPGLLSPEHLDPGSRLADSVSTGERSARTVAGREVVRFGDGTQAIRRSGLDGDRLQASALVRRAVGLDQPAVHRDGAVVYQRYGDERLQAALASGVRESRVENLFASNRELVTFNDGTTATRTAYGENTAIDRAEQRRLPPYTAARDGYLRTGPLEDYTTRLGEFAPSTTTHRSLLDLLTLNESFETHVAETHRRRPTIIDFPGADRMAEANVWSPFVERPAIGDHRVRLRRNDLSRADLRTLRTRLDDLRPAFERLGRPDWHDGVMDRLRLVERQARGREPILGDLDAPPPPGPEPTPLLRQADQRPAQALRELFDGNRLHRVNDAIVHDTPQAATARAHLDLAVSGLDDLPSGLRGHVETRVPADWLPGGLSAGDRFAFPGVMEGVTNPRVLADRPDSVHLVIRASDYVSTAAFLDRPGHASFRPDTAFKMLAVLENDGVKTYFLLQEPGAPTSRPPAAPLDPSPRVRRHQEEHRVPTEAGVWLRDPEHQADVELSSGALAMPRRENVLAVVAHGSPEGLHIGGDRLNAREIYQVIHEDLRARPDADVIYLVPCLVGRSDLGPAQGLANLSGRVVVAADTTMIMRSRTGETFPSSTLLDTLHGRGRHRIFLPDEPMTPDAPVSRIEQLLNHGGSDATALLSAEPPAVPPLRDVLEHGPRGREEEVRAWLRETTSFTHEPSGLRVHLDEVVFEDGRISLSYEIYRGDEVVGTAERQLDRSPAGRLQAFHDTFSLRDDLRDGGLGAGWTEHMESRYRELGVETVRLFAGYETGGYVWARMGYDFAERPGLGGFGEIVNPRDAVTWETSDYKKLVDAFDRAAAEGRLSAHGAADWAAVRARVTRRAWEEGYRLTPYEFSRIGVTDRVTEGRHVLWDGKRILRDFGLEQGWHGEKQLTTPERE</sequence>
<evidence type="ECO:0000256" key="1">
    <source>
        <dbReference type="SAM" id="MobiDB-lite"/>
    </source>
</evidence>
<feature type="transmembrane region" description="Helical" evidence="2">
    <location>
        <begin position="189"/>
        <end position="213"/>
    </location>
</feature>
<dbReference type="SUPFAM" id="SSF55729">
    <property type="entry name" value="Acyl-CoA N-acyltransferases (Nat)"/>
    <property type="match status" value="1"/>
</dbReference>
<gene>
    <name evidence="4" type="ORF">ETD85_56350</name>
</gene>
<dbReference type="InterPro" id="IPR057746">
    <property type="entry name" value="CpnT-like_N"/>
</dbReference>
<evidence type="ECO:0000259" key="3">
    <source>
        <dbReference type="Pfam" id="PF25547"/>
    </source>
</evidence>
<keyword evidence="2" id="KW-0472">Membrane</keyword>
<accession>A0A5S4FBL6</accession>
<reference evidence="4 5" key="1">
    <citation type="submission" date="2019-05" db="EMBL/GenBank/DDBJ databases">
        <title>Draft genome sequence of Nonomuraea zeae DSM 100528.</title>
        <authorList>
            <person name="Saricaoglu S."/>
            <person name="Isik K."/>
        </authorList>
    </citation>
    <scope>NUCLEOTIDE SEQUENCE [LARGE SCALE GENOMIC DNA]</scope>
    <source>
        <strain evidence="4 5">DSM 100528</strain>
    </source>
</reference>
<comment type="caution">
    <text evidence="4">The sequence shown here is derived from an EMBL/GenBank/DDBJ whole genome shotgun (WGS) entry which is preliminary data.</text>
</comment>
<dbReference type="AlphaFoldDB" id="A0A5S4FBL6"/>
<dbReference type="InterPro" id="IPR016181">
    <property type="entry name" value="Acyl_CoA_acyltransferase"/>
</dbReference>
<keyword evidence="2" id="KW-0812">Transmembrane</keyword>
<name>A0A5S4FBL6_9ACTN</name>
<organism evidence="4 5">
    <name type="scientific">Nonomuraea zeae</name>
    <dbReference type="NCBI Taxonomy" id="1642303"/>
    <lineage>
        <taxon>Bacteria</taxon>
        <taxon>Bacillati</taxon>
        <taxon>Actinomycetota</taxon>
        <taxon>Actinomycetes</taxon>
        <taxon>Streptosporangiales</taxon>
        <taxon>Streptosporangiaceae</taxon>
        <taxon>Nonomuraea</taxon>
    </lineage>
</organism>
<feature type="region of interest" description="Disordered" evidence="1">
    <location>
        <begin position="294"/>
        <end position="375"/>
    </location>
</feature>
<feature type="compositionally biased region" description="Pro residues" evidence="1">
    <location>
        <begin position="636"/>
        <end position="645"/>
    </location>
</feature>
<feature type="region of interest" description="Disordered" evidence="1">
    <location>
        <begin position="797"/>
        <end position="825"/>
    </location>
</feature>
<evidence type="ECO:0000313" key="4">
    <source>
        <dbReference type="EMBL" id="TMR15042.1"/>
    </source>
</evidence>
<evidence type="ECO:0000313" key="5">
    <source>
        <dbReference type="Proteomes" id="UP000306628"/>
    </source>
</evidence>
<feature type="domain" description="Outer membrane channel protein CpnT-like N-terminal" evidence="3">
    <location>
        <begin position="17"/>
        <end position="138"/>
    </location>
</feature>
<feature type="region of interest" description="Disordered" evidence="1">
    <location>
        <begin position="627"/>
        <end position="653"/>
    </location>
</feature>
<protein>
    <recommendedName>
        <fullName evidence="3">Outer membrane channel protein CpnT-like N-terminal domain-containing protein</fullName>
    </recommendedName>
</protein>
<feature type="compositionally biased region" description="Pro residues" evidence="1">
    <location>
        <begin position="803"/>
        <end position="812"/>
    </location>
</feature>
<evidence type="ECO:0000256" key="2">
    <source>
        <dbReference type="SAM" id="Phobius"/>
    </source>
</evidence>
<dbReference type="RefSeq" id="WP_138698063.1">
    <property type="nucleotide sequence ID" value="NZ_JBHSAZ010000114.1"/>
</dbReference>
<feature type="transmembrane region" description="Helical" evidence="2">
    <location>
        <begin position="155"/>
        <end position="177"/>
    </location>
</feature>
<feature type="transmembrane region" description="Helical" evidence="2">
    <location>
        <begin position="113"/>
        <end position="135"/>
    </location>
</feature>